<dbReference type="PANTHER" id="PTHR31107">
    <property type="entry name" value="APOPTOGENIC PROTEIN 1, MITOCHONDRIAL"/>
    <property type="match status" value="1"/>
</dbReference>
<dbReference type="RefSeq" id="XP_018229448.1">
    <property type="nucleotide sequence ID" value="XM_018374496.1"/>
</dbReference>
<evidence type="ECO:0000256" key="6">
    <source>
        <dbReference type="ARBA" id="ARBA00023136"/>
    </source>
</evidence>
<organism evidence="7 8">
    <name type="scientific">Pneumocystis jirovecii (strain RU7)</name>
    <name type="common">Human pneumocystis pneumonia agent</name>
    <dbReference type="NCBI Taxonomy" id="1408657"/>
    <lineage>
        <taxon>Eukaryota</taxon>
        <taxon>Fungi</taxon>
        <taxon>Dikarya</taxon>
        <taxon>Ascomycota</taxon>
        <taxon>Taphrinomycotina</taxon>
        <taxon>Pneumocystomycetes</taxon>
        <taxon>Pneumocystaceae</taxon>
        <taxon>Pneumocystis</taxon>
    </lineage>
</organism>
<comment type="similarity">
    <text evidence="2">Belongs to the COA8 family.</text>
</comment>
<sequence length="134" mass="16211">MKIRKKIFQVFGSSKLVSYVSNVHPVSNLRYIEYPYDVTSPLSVKLHKQRKEILKKGHIFWENNNTFYFKKLEAFCNDVVKKKGLVTDEDMLVFYREYLQSSKLKMREYQWSWYQQIFGILVDSFKIEKNDKYA</sequence>
<dbReference type="GO" id="GO:0097193">
    <property type="term" value="P:intrinsic apoptotic signaling pathway"/>
    <property type="evidence" value="ECO:0007669"/>
    <property type="project" value="InterPro"/>
</dbReference>
<proteinExistence type="inferred from homology"/>
<keyword evidence="4" id="KW-0809">Transit peptide</keyword>
<evidence type="ECO:0000256" key="4">
    <source>
        <dbReference type="ARBA" id="ARBA00022946"/>
    </source>
</evidence>
<evidence type="ECO:0000256" key="3">
    <source>
        <dbReference type="ARBA" id="ARBA00022792"/>
    </source>
</evidence>
<dbReference type="Proteomes" id="UP000053447">
    <property type="component" value="Unassembled WGS sequence"/>
</dbReference>
<comment type="subcellular location">
    <subcellularLocation>
        <location evidence="1">Mitochondrion inner membrane</location>
        <topology evidence="1">Peripheral membrane protein</topology>
        <orientation evidence="1">Matrix side</orientation>
    </subcellularLocation>
</comment>
<reference evidence="8" key="1">
    <citation type="journal article" date="2016" name="Nat. Commun.">
        <title>Genome analysis of three Pneumocystis species reveals adaptation mechanisms to life exclusively in mammalian hosts.</title>
        <authorList>
            <person name="Ma L."/>
            <person name="Chen Z."/>
            <person name="Huang D.W."/>
            <person name="Kutty G."/>
            <person name="Ishihara M."/>
            <person name="Wang H."/>
            <person name="Abouelleil A."/>
            <person name="Bishop L."/>
            <person name="Davey E."/>
            <person name="Deng R."/>
            <person name="Deng X."/>
            <person name="Fan L."/>
            <person name="Fantoni G."/>
            <person name="Fitzgerald M."/>
            <person name="Gogineni E."/>
            <person name="Goldberg J.M."/>
            <person name="Handley G."/>
            <person name="Hu X."/>
            <person name="Huber C."/>
            <person name="Jiao X."/>
            <person name="Jones K."/>
            <person name="Levin J.Z."/>
            <person name="Liu Y."/>
            <person name="Macdonald P."/>
            <person name="Melnikov A."/>
            <person name="Raley C."/>
            <person name="Sassi M."/>
            <person name="Sherman B.T."/>
            <person name="Song X."/>
            <person name="Sykes S."/>
            <person name="Tran B."/>
            <person name="Walsh L."/>
            <person name="Xia Y."/>
            <person name="Yang J."/>
            <person name="Young S."/>
            <person name="Zeng Q."/>
            <person name="Zheng X."/>
            <person name="Stephens R."/>
            <person name="Nusbaum C."/>
            <person name="Birren B.W."/>
            <person name="Azadi P."/>
            <person name="Lempicki R.A."/>
            <person name="Cuomo C.A."/>
            <person name="Kovacs J.A."/>
        </authorList>
    </citation>
    <scope>NUCLEOTIDE SEQUENCE [LARGE SCALE GENOMIC DNA]</scope>
    <source>
        <strain evidence="8">RU7</strain>
    </source>
</reference>
<evidence type="ECO:0000313" key="8">
    <source>
        <dbReference type="Proteomes" id="UP000053447"/>
    </source>
</evidence>
<keyword evidence="5" id="KW-0496">Mitochondrion</keyword>
<keyword evidence="3" id="KW-0999">Mitochondrion inner membrane</keyword>
<gene>
    <name evidence="7" type="ORF">T551_02233</name>
</gene>
<protein>
    <submittedName>
        <fullName evidence="7">Uncharacterized protein</fullName>
    </submittedName>
</protein>
<dbReference type="InterPro" id="IPR018796">
    <property type="entry name" value="COA8"/>
</dbReference>
<dbReference type="GO" id="GO:0005743">
    <property type="term" value="C:mitochondrial inner membrane"/>
    <property type="evidence" value="ECO:0007669"/>
    <property type="project" value="UniProtKB-SubCell"/>
</dbReference>
<dbReference type="eggNOG" id="KOG4094">
    <property type="taxonomic scope" value="Eukaryota"/>
</dbReference>
<accession>A0A0W4ZML3</accession>
<dbReference type="VEuPathDB" id="FungiDB:T551_02233"/>
<evidence type="ECO:0000256" key="1">
    <source>
        <dbReference type="ARBA" id="ARBA00004443"/>
    </source>
</evidence>
<dbReference type="Pfam" id="PF10231">
    <property type="entry name" value="COA8"/>
    <property type="match status" value="1"/>
</dbReference>
<evidence type="ECO:0000256" key="2">
    <source>
        <dbReference type="ARBA" id="ARBA00005453"/>
    </source>
</evidence>
<dbReference type="GeneID" id="28940751"/>
<comment type="caution">
    <text evidence="7">The sequence shown here is derived from an EMBL/GenBank/DDBJ whole genome shotgun (WGS) entry which is preliminary data.</text>
</comment>
<name>A0A0W4ZML3_PNEJ7</name>
<keyword evidence="6" id="KW-0472">Membrane</keyword>
<evidence type="ECO:0000313" key="7">
    <source>
        <dbReference type="EMBL" id="KTW29617.1"/>
    </source>
</evidence>
<dbReference type="EMBL" id="LFWA01000009">
    <property type="protein sequence ID" value="KTW29617.1"/>
    <property type="molecule type" value="Genomic_DNA"/>
</dbReference>
<dbReference type="PANTHER" id="PTHR31107:SF2">
    <property type="entry name" value="CYTOCHROME C OXIDASE ASSEMBLY FACTOR 8"/>
    <property type="match status" value="1"/>
</dbReference>
<dbReference type="AlphaFoldDB" id="A0A0W4ZML3"/>
<evidence type="ECO:0000256" key="5">
    <source>
        <dbReference type="ARBA" id="ARBA00023128"/>
    </source>
</evidence>
<dbReference type="OrthoDB" id="6246201at2759"/>
<keyword evidence="8" id="KW-1185">Reference proteome</keyword>